<reference evidence="1 2" key="1">
    <citation type="journal article" date="2020" name="ISME J.">
        <title>Uncovering the hidden diversity of litter-decomposition mechanisms in mushroom-forming fungi.</title>
        <authorList>
            <person name="Floudas D."/>
            <person name="Bentzer J."/>
            <person name="Ahren D."/>
            <person name="Johansson T."/>
            <person name="Persson P."/>
            <person name="Tunlid A."/>
        </authorList>
    </citation>
    <scope>NUCLEOTIDE SEQUENCE [LARGE SCALE GENOMIC DNA]</scope>
    <source>
        <strain evidence="1 2">CBS 101986</strain>
    </source>
</reference>
<dbReference type="OrthoDB" id="29013at2759"/>
<evidence type="ECO:0000313" key="1">
    <source>
        <dbReference type="EMBL" id="KAF5319315.1"/>
    </source>
</evidence>
<gene>
    <name evidence="1" type="ORF">D9619_008800</name>
</gene>
<comment type="caution">
    <text evidence="1">The sequence shown here is derived from an EMBL/GenBank/DDBJ whole genome shotgun (WGS) entry which is preliminary data.</text>
</comment>
<dbReference type="AlphaFoldDB" id="A0A8H5F0G0"/>
<protein>
    <submittedName>
        <fullName evidence="1">Uncharacterized protein</fullName>
    </submittedName>
</protein>
<evidence type="ECO:0000313" key="2">
    <source>
        <dbReference type="Proteomes" id="UP000567179"/>
    </source>
</evidence>
<organism evidence="1 2">
    <name type="scientific">Psilocybe cf. subviscida</name>
    <dbReference type="NCBI Taxonomy" id="2480587"/>
    <lineage>
        <taxon>Eukaryota</taxon>
        <taxon>Fungi</taxon>
        <taxon>Dikarya</taxon>
        <taxon>Basidiomycota</taxon>
        <taxon>Agaricomycotina</taxon>
        <taxon>Agaricomycetes</taxon>
        <taxon>Agaricomycetidae</taxon>
        <taxon>Agaricales</taxon>
        <taxon>Agaricineae</taxon>
        <taxon>Strophariaceae</taxon>
        <taxon>Psilocybe</taxon>
    </lineage>
</organism>
<proteinExistence type="predicted"/>
<dbReference type="Proteomes" id="UP000567179">
    <property type="component" value="Unassembled WGS sequence"/>
</dbReference>
<name>A0A8H5F0G0_9AGAR</name>
<accession>A0A8H5F0G0</accession>
<keyword evidence="2" id="KW-1185">Reference proteome</keyword>
<dbReference type="EMBL" id="JAACJJ010000029">
    <property type="protein sequence ID" value="KAF5319315.1"/>
    <property type="molecule type" value="Genomic_DNA"/>
</dbReference>
<sequence length="154" mass="16994">MILIRLTERLYPVMSASAIPRKGPIPSIRTTLLRAQIWPSALRLYIQTLLKASEASKDGLGEGKDLCIRYAETLVFGAPSLSAHTVRNYQEHGGGIYDGSFVADAQEAADILSRARERLDKCDVKLTAEVFLAEEIAYSAPWVSSIFADHLMLL</sequence>